<evidence type="ECO:0000256" key="4">
    <source>
        <dbReference type="ARBA" id="ARBA00008706"/>
    </source>
</evidence>
<evidence type="ECO:0000256" key="7">
    <source>
        <dbReference type="ARBA" id="ARBA00022695"/>
    </source>
</evidence>
<dbReference type="InterPro" id="IPR005849">
    <property type="entry name" value="GalP_Utransf_N"/>
</dbReference>
<dbReference type="EMBL" id="NAQV01000011">
    <property type="protein sequence ID" value="RAN63901.1"/>
    <property type="molecule type" value="Genomic_DNA"/>
</dbReference>
<dbReference type="NCBIfam" id="NF003629">
    <property type="entry name" value="PRK05270.1-2"/>
    <property type="match status" value="1"/>
</dbReference>
<keyword evidence="5 10" id="KW-0963">Cytoplasm</keyword>
<evidence type="ECO:0000256" key="8">
    <source>
        <dbReference type="ARBA" id="ARBA00023144"/>
    </source>
</evidence>
<organism evidence="14 15">
    <name type="scientific">Dolosigranulum pigrum</name>
    <dbReference type="NCBI Taxonomy" id="29394"/>
    <lineage>
        <taxon>Bacteria</taxon>
        <taxon>Bacillati</taxon>
        <taxon>Bacillota</taxon>
        <taxon>Bacilli</taxon>
        <taxon>Lactobacillales</taxon>
        <taxon>Carnobacteriaceae</taxon>
        <taxon>Dolosigranulum</taxon>
    </lineage>
</organism>
<dbReference type="AlphaFoldDB" id="A0A328KVQ7"/>
<evidence type="ECO:0000256" key="9">
    <source>
        <dbReference type="ARBA" id="ARBA00023277"/>
    </source>
</evidence>
<accession>A0A328KVQ7</accession>
<keyword evidence="8 10" id="KW-0299">Galactose metabolism</keyword>
<evidence type="ECO:0000256" key="5">
    <source>
        <dbReference type="ARBA" id="ARBA00022490"/>
    </source>
</evidence>
<dbReference type="PANTHER" id="PTHR39191:SF1">
    <property type="entry name" value="DUF4922 DOMAIN-CONTAINING PROTEIN"/>
    <property type="match status" value="1"/>
</dbReference>
<evidence type="ECO:0000256" key="3">
    <source>
        <dbReference type="ARBA" id="ARBA00004947"/>
    </source>
</evidence>
<dbReference type="NCBIfam" id="TIGR01239">
    <property type="entry name" value="galT_2"/>
    <property type="match status" value="1"/>
</dbReference>
<evidence type="ECO:0000313" key="16">
    <source>
        <dbReference type="Proteomes" id="UP000315953"/>
    </source>
</evidence>
<evidence type="ECO:0000259" key="11">
    <source>
        <dbReference type="Pfam" id="PF01087"/>
    </source>
</evidence>
<dbReference type="InterPro" id="IPR000766">
    <property type="entry name" value="GalP_uridyl_Trfase_II"/>
</dbReference>
<dbReference type="RefSeq" id="WP_112788032.1">
    <property type="nucleotide sequence ID" value="NZ_CP040415.1"/>
</dbReference>
<comment type="similarity">
    <text evidence="4 10">Belongs to the galactose-1-phosphate uridylyltransferase type 2 family.</text>
</comment>
<comment type="catalytic activity">
    <reaction evidence="1 10">
        <text>alpha-D-galactose 1-phosphate + UDP-alpha-D-glucose = alpha-D-glucose 1-phosphate + UDP-alpha-D-galactose</text>
        <dbReference type="Rhea" id="RHEA:13989"/>
        <dbReference type="ChEBI" id="CHEBI:58336"/>
        <dbReference type="ChEBI" id="CHEBI:58601"/>
        <dbReference type="ChEBI" id="CHEBI:58885"/>
        <dbReference type="ChEBI" id="CHEBI:66914"/>
        <dbReference type="EC" id="2.7.7.12"/>
    </reaction>
</comment>
<keyword evidence="7 10" id="KW-0548">Nucleotidyltransferase</keyword>
<keyword evidence="6 10" id="KW-0808">Transferase</keyword>
<protein>
    <recommendedName>
        <fullName evidence="10">Galactose-1-phosphate uridylyltransferase</fullName>
        <shortName evidence="10">Gal-1-P uridylyltransferase</shortName>
        <ecNumber evidence="10">2.7.7.12</ecNumber>
    </recommendedName>
    <alternativeName>
        <fullName evidence="10">UDP-glucose--hexose-1-phosphate uridylyltransferase</fullName>
    </alternativeName>
</protein>
<dbReference type="GO" id="GO:0006012">
    <property type="term" value="P:galactose metabolic process"/>
    <property type="evidence" value="ECO:0007669"/>
    <property type="project" value="UniProtKB-UniRule"/>
</dbReference>
<dbReference type="GO" id="GO:0005737">
    <property type="term" value="C:cytoplasm"/>
    <property type="evidence" value="ECO:0007669"/>
    <property type="project" value="UniProtKB-SubCell"/>
</dbReference>
<gene>
    <name evidence="10 13" type="primary">galT</name>
    <name evidence="14" type="ORF">B8A44_03915</name>
    <name evidence="13" type="ORF">FNV33_08030</name>
</gene>
<reference evidence="14 15" key="1">
    <citation type="submission" date="2017-03" db="EMBL/GenBank/DDBJ databases">
        <title>wgs assembly of Dolosigranulum pigrum KPL CDC strains.</title>
        <authorList>
            <person name="Brugger S.D."/>
            <person name="Pettigrew M."/>
            <person name="Kong Y."/>
            <person name="Lemon K.P."/>
        </authorList>
    </citation>
    <scope>NUCLEOTIDE SEQUENCE [LARGE SCALE GENOMIC DNA]</scope>
    <source>
        <strain evidence="14 15">KPL1931_CDC4294-98</strain>
    </source>
</reference>
<evidence type="ECO:0000313" key="13">
    <source>
        <dbReference type="EMBL" id="QDO91973.1"/>
    </source>
</evidence>
<evidence type="ECO:0000256" key="6">
    <source>
        <dbReference type="ARBA" id="ARBA00022679"/>
    </source>
</evidence>
<comment type="pathway">
    <text evidence="3 10">Carbohydrate metabolism; galactose metabolism.</text>
</comment>
<dbReference type="Pfam" id="PF01087">
    <property type="entry name" value="GalP_UDP_transf"/>
    <property type="match status" value="1"/>
</dbReference>
<sequence length="496" mass="55895">MATISQLITDFVAKSIEIGILDALDRIYTENKLLHIFGLNELQSVEASDPLPASRLTILDQLIQHAVEAEIIADREADRDTFGALLMDTTTPLPSEVNRTFWEKHAESPQVATDYFYQLSQQTNYIKTREIAKNIAFTHASEFGEVEITINLSKPEKTTEEIRLAQQASSDYPVNKLCIENEGYYGHLAHPGRSNHRVIRFGLGEDGSDKWGFQYSPYSYYDEHSIFFSLEHRPMNINGATIRNLMEVLEYLPHYFVGSNAGLPIVGGSILSHDHYQGGNYTFPLDKQAMRYEFELKDHPVKAGIVDWPMSVIRLQSADKEAMVEAASYIIEQWRAYSNEALGILAQTEGTPHNAVTPILRRNGDVFILDLVLRNNRTTADYPEGLFHPHPDVQHIKKENIGLIEVLGLAILPPRLKSELQVVQDALLGQAVEVAEVHQPWLERMKEKYTDVTADNVTEIVQSEVGNIFVRVLKDAGVFKLDQAGQAGFRAFVDSL</sequence>
<dbReference type="GO" id="GO:0008108">
    <property type="term" value="F:UDP-glucose:hexose-1-phosphate uridylyltransferase activity"/>
    <property type="evidence" value="ECO:0007669"/>
    <property type="project" value="UniProtKB-UniRule"/>
</dbReference>
<keyword evidence="9 10" id="KW-0119">Carbohydrate metabolism</keyword>
<dbReference type="EC" id="2.7.7.12" evidence="10"/>
<proteinExistence type="inferred from homology"/>
<dbReference type="HAMAP" id="MF_00571">
    <property type="entry name" value="GalP_UDP_trans"/>
    <property type="match status" value="1"/>
</dbReference>
<dbReference type="Proteomes" id="UP000315953">
    <property type="component" value="Chromosome"/>
</dbReference>
<dbReference type="Pfam" id="PF02744">
    <property type="entry name" value="GalP_UDP_tr_C"/>
    <property type="match status" value="1"/>
</dbReference>
<evidence type="ECO:0000313" key="14">
    <source>
        <dbReference type="EMBL" id="RAN63901.1"/>
    </source>
</evidence>
<dbReference type="KEGG" id="dpm:FNV33_08030"/>
<dbReference type="EMBL" id="CP041626">
    <property type="protein sequence ID" value="QDO91973.1"/>
    <property type="molecule type" value="Genomic_DNA"/>
</dbReference>
<dbReference type="InterPro" id="IPR005850">
    <property type="entry name" value="GalP_Utransf_C"/>
</dbReference>
<name>A0A328KVQ7_9LACT</name>
<evidence type="ECO:0000256" key="2">
    <source>
        <dbReference type="ARBA" id="ARBA00004496"/>
    </source>
</evidence>
<dbReference type="UniPathway" id="UPA00214"/>
<dbReference type="PANTHER" id="PTHR39191">
    <property type="entry name" value="GALACTOSE-1-PHOSPHATE URIDYLYLTRANSFERASE"/>
    <property type="match status" value="1"/>
</dbReference>
<evidence type="ECO:0000259" key="12">
    <source>
        <dbReference type="Pfam" id="PF02744"/>
    </source>
</evidence>
<dbReference type="PIRSF" id="PIRSF006005">
    <property type="entry name" value="GalT_BS"/>
    <property type="match status" value="1"/>
</dbReference>
<dbReference type="Proteomes" id="UP000249099">
    <property type="component" value="Unassembled WGS sequence"/>
</dbReference>
<reference evidence="13 16" key="2">
    <citation type="submission" date="2019-07" db="EMBL/GenBank/DDBJ databases">
        <title>Genome assembly of a nasal isolate of Dolosigranulum pigrum from a chronic sinusitis patient.</title>
        <authorList>
            <person name="Baig S."/>
            <person name="Overballe-Petersen S."/>
            <person name="Kaspar U."/>
            <person name="Rendboe A."/>
            <person name="de Man T."/>
            <person name="Liu C."/>
            <person name="Price L.B."/>
            <person name="Stegger M."/>
            <person name="Becker K."/>
            <person name="Skytt Andersen P."/>
        </authorList>
    </citation>
    <scope>NUCLEOTIDE SEQUENCE [LARGE SCALE GENOMIC DNA]</scope>
    <source>
        <strain evidence="13 16">83VPs-KB5</strain>
    </source>
</reference>
<evidence type="ECO:0000256" key="10">
    <source>
        <dbReference type="HAMAP-Rule" id="MF_00571"/>
    </source>
</evidence>
<comment type="subcellular location">
    <subcellularLocation>
        <location evidence="2 10">Cytoplasm</location>
    </subcellularLocation>
</comment>
<evidence type="ECO:0000256" key="1">
    <source>
        <dbReference type="ARBA" id="ARBA00001107"/>
    </source>
</evidence>
<feature type="domain" description="Galactose-1-phosphate uridyl transferase C-terminal" evidence="12">
    <location>
        <begin position="252"/>
        <end position="441"/>
    </location>
</feature>
<feature type="domain" description="Galactose-1-phosphate uridyl transferase N-terminal" evidence="11">
    <location>
        <begin position="22"/>
        <end position="234"/>
    </location>
</feature>
<evidence type="ECO:0000313" key="15">
    <source>
        <dbReference type="Proteomes" id="UP000249099"/>
    </source>
</evidence>